<evidence type="ECO:0000313" key="1">
    <source>
        <dbReference type="EMBL" id="JAH83793.1"/>
    </source>
</evidence>
<name>A0A0E9W2U8_ANGAN</name>
<proteinExistence type="predicted"/>
<protein>
    <submittedName>
        <fullName evidence="1">Uncharacterized protein</fullName>
    </submittedName>
</protein>
<dbReference type="AlphaFoldDB" id="A0A0E9W2U8"/>
<organism evidence="1">
    <name type="scientific">Anguilla anguilla</name>
    <name type="common">European freshwater eel</name>
    <name type="synonym">Muraena anguilla</name>
    <dbReference type="NCBI Taxonomy" id="7936"/>
    <lineage>
        <taxon>Eukaryota</taxon>
        <taxon>Metazoa</taxon>
        <taxon>Chordata</taxon>
        <taxon>Craniata</taxon>
        <taxon>Vertebrata</taxon>
        <taxon>Euteleostomi</taxon>
        <taxon>Actinopterygii</taxon>
        <taxon>Neopterygii</taxon>
        <taxon>Teleostei</taxon>
        <taxon>Anguilliformes</taxon>
        <taxon>Anguillidae</taxon>
        <taxon>Anguilla</taxon>
    </lineage>
</organism>
<reference evidence="1" key="2">
    <citation type="journal article" date="2015" name="Fish Shellfish Immunol.">
        <title>Early steps in the European eel (Anguilla anguilla)-Vibrio vulnificus interaction in the gills: Role of the RtxA13 toxin.</title>
        <authorList>
            <person name="Callol A."/>
            <person name="Pajuelo D."/>
            <person name="Ebbesson L."/>
            <person name="Teles M."/>
            <person name="MacKenzie S."/>
            <person name="Amaro C."/>
        </authorList>
    </citation>
    <scope>NUCLEOTIDE SEQUENCE</scope>
</reference>
<sequence>MTSPTGRSWGPVRCVEGGPVSFAIRRCCKIA</sequence>
<accession>A0A0E9W2U8</accession>
<dbReference type="EMBL" id="GBXM01024784">
    <property type="protein sequence ID" value="JAH83793.1"/>
    <property type="molecule type" value="Transcribed_RNA"/>
</dbReference>
<reference evidence="1" key="1">
    <citation type="submission" date="2014-11" db="EMBL/GenBank/DDBJ databases">
        <authorList>
            <person name="Amaro Gonzalez C."/>
        </authorList>
    </citation>
    <scope>NUCLEOTIDE SEQUENCE</scope>
</reference>